<proteinExistence type="predicted"/>
<evidence type="ECO:0000313" key="2">
    <source>
        <dbReference type="Proteomes" id="UP001497680"/>
    </source>
</evidence>
<sequence>MSTTFHVGDGRRARAQSPARQSEGREYHRGRPGSPTLLGSVRMPSPPAGYSFGDAVPRRPTLDRNGTRGSYRAGSPTDESSYYGVSRESLGSDDSRYPRRSAERISRGDKDMVEAAQSALRRSADAILPSKYASKMRESDSEKEKRKEMKKEKLEDDLAYGDAVPVYPSDEPSSSHISMPQMPGQWDDDGPGERLRYPRVDAMYAPPLPDRPDKKHQRDSYGLDPRSSGAKIVSATPSSMSRRDRSPMPPTGRMSTLSVNTGHHSASFSLSSAPPSPLLESYHGTYQTMSPMPSPLLLAADDPRSSDILEPLSPSLSDGENNGDKKRRRARFHDPVDDAARLAKALKGDHQPPDTEPLIEILPGMTHDQIMELRVEYKRLVKTGTERKGVNIAKHIRARLKDEDPTLMKACYTVALGKWEAEAYWANFWYHGDKTRRELLIESLMGHTNYEITQIKDAFSDKKYRDSLTLCMKTELKEDKFKRAVLMVLEEKRMEDVDEHGRLIPIDRELVQDDVEALYKAVKSERGGESAMIQIVVSRSDNHLKEVLRLYEKVVGSNFARDALRKSGNLVGELLAHVLNGIINKPVRDALLLHHALTASRKDHLRRELLISRLVRFHWDRHHMTAIKRAYRERYGEELAEAVKEGTSGEWGLFCEQLVVTRMPDDVKSFEKVDVVKEIRRSERDRDREREREVRLREEERLREREREMDRESEKEREREERHKRRKEEKKREKEREREREKSDSLLVVKDHKHRDGSRSRERSRSRRRE</sequence>
<organism evidence="1 2">
    <name type="scientific">Hypoxylon rubiginosum</name>
    <dbReference type="NCBI Taxonomy" id="110542"/>
    <lineage>
        <taxon>Eukaryota</taxon>
        <taxon>Fungi</taxon>
        <taxon>Dikarya</taxon>
        <taxon>Ascomycota</taxon>
        <taxon>Pezizomycotina</taxon>
        <taxon>Sordariomycetes</taxon>
        <taxon>Xylariomycetidae</taxon>
        <taxon>Xylariales</taxon>
        <taxon>Hypoxylaceae</taxon>
        <taxon>Hypoxylon</taxon>
    </lineage>
</organism>
<keyword evidence="2" id="KW-1185">Reference proteome</keyword>
<comment type="caution">
    <text evidence="1">The sequence shown here is derived from an EMBL/GenBank/DDBJ whole genome shotgun (WGS) entry which is preliminary data.</text>
</comment>
<evidence type="ECO:0000313" key="1">
    <source>
        <dbReference type="EMBL" id="KAI6088418.1"/>
    </source>
</evidence>
<name>A0ACC0D785_9PEZI</name>
<gene>
    <name evidence="1" type="ORF">F4821DRAFT_88479</name>
</gene>
<dbReference type="Proteomes" id="UP001497680">
    <property type="component" value="Unassembled WGS sequence"/>
</dbReference>
<dbReference type="EMBL" id="MU394301">
    <property type="protein sequence ID" value="KAI6088418.1"/>
    <property type="molecule type" value="Genomic_DNA"/>
</dbReference>
<protein>
    <submittedName>
        <fullName evidence="1">Annexin</fullName>
    </submittedName>
</protein>
<accession>A0ACC0D785</accession>
<reference evidence="1 2" key="1">
    <citation type="journal article" date="2022" name="New Phytol.">
        <title>Ecological generalism drives hyperdiversity of secondary metabolite gene clusters in xylarialean endophytes.</title>
        <authorList>
            <person name="Franco M.E.E."/>
            <person name="Wisecaver J.H."/>
            <person name="Arnold A.E."/>
            <person name="Ju Y.M."/>
            <person name="Slot J.C."/>
            <person name="Ahrendt S."/>
            <person name="Moore L.P."/>
            <person name="Eastman K.E."/>
            <person name="Scott K."/>
            <person name="Konkel Z."/>
            <person name="Mondo S.J."/>
            <person name="Kuo A."/>
            <person name="Hayes R.D."/>
            <person name="Haridas S."/>
            <person name="Andreopoulos B."/>
            <person name="Riley R."/>
            <person name="LaButti K."/>
            <person name="Pangilinan J."/>
            <person name="Lipzen A."/>
            <person name="Amirebrahimi M."/>
            <person name="Yan J."/>
            <person name="Adam C."/>
            <person name="Keymanesh K."/>
            <person name="Ng V."/>
            <person name="Louie K."/>
            <person name="Northen T."/>
            <person name="Drula E."/>
            <person name="Henrissat B."/>
            <person name="Hsieh H.M."/>
            <person name="Youens-Clark K."/>
            <person name="Lutzoni F."/>
            <person name="Miadlikowska J."/>
            <person name="Eastwood D.C."/>
            <person name="Hamelin R.C."/>
            <person name="Grigoriev I.V."/>
            <person name="U'Ren J.M."/>
        </authorList>
    </citation>
    <scope>NUCLEOTIDE SEQUENCE [LARGE SCALE GENOMIC DNA]</scope>
    <source>
        <strain evidence="1 2">ER1909</strain>
    </source>
</reference>